<gene>
    <name evidence="5" type="ORF">DAPK24_012990</name>
</gene>
<evidence type="ECO:0000256" key="2">
    <source>
        <dbReference type="ARBA" id="ARBA00010742"/>
    </source>
</evidence>
<dbReference type="SUPFAM" id="SSF53850">
    <property type="entry name" value="Periplasmic binding protein-like II"/>
    <property type="match status" value="1"/>
</dbReference>
<protein>
    <recommendedName>
        <fullName evidence="4">Ca3427-like PBP 2 domain-containing protein</fullName>
    </recommendedName>
</protein>
<accession>A0AAV5QZS5</accession>
<dbReference type="AlphaFoldDB" id="A0AAV5QZS5"/>
<reference evidence="5 6" key="1">
    <citation type="journal article" date="2023" name="Elife">
        <title>Identification of key yeast species and microbe-microbe interactions impacting larval growth of Drosophila in the wild.</title>
        <authorList>
            <person name="Mure A."/>
            <person name="Sugiura Y."/>
            <person name="Maeda R."/>
            <person name="Honda K."/>
            <person name="Sakurai N."/>
            <person name="Takahashi Y."/>
            <person name="Watada M."/>
            <person name="Katoh T."/>
            <person name="Gotoh A."/>
            <person name="Gotoh Y."/>
            <person name="Taniguchi I."/>
            <person name="Nakamura K."/>
            <person name="Hayashi T."/>
            <person name="Katayama T."/>
            <person name="Uemura T."/>
            <person name="Hattori Y."/>
        </authorList>
    </citation>
    <scope>NUCLEOTIDE SEQUENCE [LARGE SCALE GENOMIC DNA]</scope>
    <source>
        <strain evidence="5 6">PK-24</strain>
    </source>
</reference>
<comment type="subcellular location">
    <subcellularLocation>
        <location evidence="1">Periplasm</location>
    </subcellularLocation>
</comment>
<dbReference type="PANTHER" id="PTHR30024">
    <property type="entry name" value="ALIPHATIC SULFONATES-BINDING PROTEIN-RELATED"/>
    <property type="match status" value="1"/>
</dbReference>
<comment type="caution">
    <text evidence="5">The sequence shown here is derived from an EMBL/GenBank/DDBJ whole genome shotgun (WGS) entry which is preliminary data.</text>
</comment>
<dbReference type="PANTHER" id="PTHR30024:SF47">
    <property type="entry name" value="TAURINE-BINDING PERIPLASMIC PROTEIN"/>
    <property type="match status" value="1"/>
</dbReference>
<comment type="similarity">
    <text evidence="2">Belongs to the bacterial solute-binding protein SsuA/TauA family.</text>
</comment>
<keyword evidence="3" id="KW-0732">Signal</keyword>
<proteinExistence type="inferred from homology"/>
<evidence type="ECO:0000256" key="1">
    <source>
        <dbReference type="ARBA" id="ARBA00004418"/>
    </source>
</evidence>
<dbReference type="InterPro" id="IPR054364">
    <property type="entry name" value="Ca3427-like_PBP2"/>
</dbReference>
<dbReference type="Proteomes" id="UP001378960">
    <property type="component" value="Unassembled WGS sequence"/>
</dbReference>
<organism evidence="5 6">
    <name type="scientific">Pichia kluyveri</name>
    <name type="common">Yeast</name>
    <dbReference type="NCBI Taxonomy" id="36015"/>
    <lineage>
        <taxon>Eukaryota</taxon>
        <taxon>Fungi</taxon>
        <taxon>Dikarya</taxon>
        <taxon>Ascomycota</taxon>
        <taxon>Saccharomycotina</taxon>
        <taxon>Pichiomycetes</taxon>
        <taxon>Pichiales</taxon>
        <taxon>Pichiaceae</taxon>
        <taxon>Pichia</taxon>
    </lineage>
</organism>
<evidence type="ECO:0000256" key="3">
    <source>
        <dbReference type="ARBA" id="ARBA00022729"/>
    </source>
</evidence>
<name>A0AAV5QZS5_PICKL</name>
<dbReference type="EMBL" id="BTGB01000001">
    <property type="protein sequence ID" value="GMM44724.1"/>
    <property type="molecule type" value="Genomic_DNA"/>
</dbReference>
<evidence type="ECO:0000313" key="6">
    <source>
        <dbReference type="Proteomes" id="UP001378960"/>
    </source>
</evidence>
<dbReference type="Pfam" id="PF22384">
    <property type="entry name" value="PBP2_Ca3427_like"/>
    <property type="match status" value="1"/>
</dbReference>
<evidence type="ECO:0000313" key="5">
    <source>
        <dbReference type="EMBL" id="GMM44724.1"/>
    </source>
</evidence>
<keyword evidence="6" id="KW-1185">Reference proteome</keyword>
<dbReference type="Gene3D" id="3.40.190.10">
    <property type="entry name" value="Periplasmic binding protein-like II"/>
    <property type="match status" value="2"/>
</dbReference>
<dbReference type="GO" id="GO:0042597">
    <property type="term" value="C:periplasmic space"/>
    <property type="evidence" value="ECO:0007669"/>
    <property type="project" value="UniProtKB-SubCell"/>
</dbReference>
<evidence type="ECO:0000259" key="4">
    <source>
        <dbReference type="Pfam" id="PF22384"/>
    </source>
</evidence>
<feature type="domain" description="Ca3427-like PBP 2" evidence="4">
    <location>
        <begin position="101"/>
        <end position="196"/>
    </location>
</feature>
<sequence>MLRKMSTLTTLGLKKLRVGYIPEHYSAPILFADKFGHYNNFGLKNIELIPYPSGSGHMITSLKKNEIDIVVGLTEAFVRGICNGDENYNIVGEYVISPLRWAVSTGINRNDLNNIEDLKKFGNNKIGVSRIGSGSYVMSFIMGLQENFPHSFEYIVKHNFSNLRESVNNGESDAFMWEYYTSKKYWTSGEIKELGSVYTPWSPFVICTSNQINNEIVKSFQLATLEGIKEFEKDENRSIDYILKELDYNSREDVEAWLSQVKFSHNVTSINWDKDIIAASELLQSAGVINESDSKILENRLSKFVLANRI</sequence>